<feature type="region of interest" description="Disordered" evidence="5">
    <location>
        <begin position="1"/>
        <end position="22"/>
    </location>
</feature>
<dbReference type="PANTHER" id="PTHR33514:SF13">
    <property type="entry name" value="PROTEIN ABCI12, CHLOROPLASTIC"/>
    <property type="match status" value="1"/>
</dbReference>
<dbReference type="Proteomes" id="UP000253508">
    <property type="component" value="Unassembled WGS sequence"/>
</dbReference>
<proteinExistence type="predicted"/>
<keyword evidence="8" id="KW-1185">Reference proteome</keyword>
<dbReference type="AlphaFoldDB" id="A0A367Y6B6"/>
<evidence type="ECO:0000313" key="8">
    <source>
        <dbReference type="Proteomes" id="UP000253508"/>
    </source>
</evidence>
<feature type="transmembrane region" description="Helical" evidence="6">
    <location>
        <begin position="166"/>
        <end position="184"/>
    </location>
</feature>
<keyword evidence="4 6" id="KW-0472">Membrane</keyword>
<protein>
    <submittedName>
        <fullName evidence="7">Energy-coupling factor transporter transmembrane protein EcfT</fullName>
    </submittedName>
</protein>
<feature type="transmembrane region" description="Helical" evidence="6">
    <location>
        <begin position="196"/>
        <end position="214"/>
    </location>
</feature>
<gene>
    <name evidence="7" type="ORF">DTO57_01630</name>
</gene>
<evidence type="ECO:0000256" key="5">
    <source>
        <dbReference type="SAM" id="MobiDB-lite"/>
    </source>
</evidence>
<evidence type="ECO:0000256" key="3">
    <source>
        <dbReference type="ARBA" id="ARBA00022989"/>
    </source>
</evidence>
<feature type="transmembrane region" description="Helical" evidence="6">
    <location>
        <begin position="71"/>
        <end position="90"/>
    </location>
</feature>
<accession>A0A367Y6B6</accession>
<name>A0A367Y6B6_9MICO</name>
<dbReference type="EMBL" id="QORO01000001">
    <property type="protein sequence ID" value="RCK61377.1"/>
    <property type="molecule type" value="Genomic_DNA"/>
</dbReference>
<reference evidence="7 8" key="1">
    <citation type="submission" date="2018-07" db="EMBL/GenBank/DDBJ databases">
        <title>Microbacterium endoborsara sp. nov., a novel actinobacterium isolated from Borszczowia aralocaspica.</title>
        <authorList>
            <person name="An D."/>
        </authorList>
    </citation>
    <scope>NUCLEOTIDE SEQUENCE [LARGE SCALE GENOMIC DNA]</scope>
    <source>
        <strain evidence="7 8">C1.15228</strain>
    </source>
</reference>
<dbReference type="OrthoDB" id="509049at2"/>
<keyword evidence="2 6" id="KW-0812">Transmembrane</keyword>
<evidence type="ECO:0000256" key="2">
    <source>
        <dbReference type="ARBA" id="ARBA00022692"/>
    </source>
</evidence>
<dbReference type="InterPro" id="IPR003339">
    <property type="entry name" value="ABC/ECF_trnsptr_transmembrane"/>
</dbReference>
<evidence type="ECO:0000256" key="1">
    <source>
        <dbReference type="ARBA" id="ARBA00004141"/>
    </source>
</evidence>
<comment type="subcellular location">
    <subcellularLocation>
        <location evidence="1">Membrane</location>
        <topology evidence="1">Multi-pass membrane protein</topology>
    </subcellularLocation>
</comment>
<dbReference type="Pfam" id="PF02361">
    <property type="entry name" value="CbiQ"/>
    <property type="match status" value="1"/>
</dbReference>
<evidence type="ECO:0000256" key="4">
    <source>
        <dbReference type="ARBA" id="ARBA00023136"/>
    </source>
</evidence>
<organism evidence="7 8">
    <name type="scientific">Microbacterium sorbitolivorans</name>
    <dbReference type="NCBI Taxonomy" id="1867410"/>
    <lineage>
        <taxon>Bacteria</taxon>
        <taxon>Bacillati</taxon>
        <taxon>Actinomycetota</taxon>
        <taxon>Actinomycetes</taxon>
        <taxon>Micrococcales</taxon>
        <taxon>Microbacteriaceae</taxon>
        <taxon>Microbacterium</taxon>
    </lineage>
</organism>
<keyword evidence="3 6" id="KW-1133">Transmembrane helix</keyword>
<feature type="transmembrane region" description="Helical" evidence="6">
    <location>
        <begin position="102"/>
        <end position="135"/>
    </location>
</feature>
<dbReference type="CDD" id="cd16914">
    <property type="entry name" value="EcfT"/>
    <property type="match status" value="1"/>
</dbReference>
<dbReference type="GO" id="GO:0005886">
    <property type="term" value="C:plasma membrane"/>
    <property type="evidence" value="ECO:0007669"/>
    <property type="project" value="UniProtKB-ARBA"/>
</dbReference>
<evidence type="ECO:0000256" key="6">
    <source>
        <dbReference type="SAM" id="Phobius"/>
    </source>
</evidence>
<comment type="caution">
    <text evidence="7">The sequence shown here is derived from an EMBL/GenBank/DDBJ whole genome shotgun (WGS) entry which is preliminary data.</text>
</comment>
<sequence>MRRRAALRRGAARAGRRTRRGHRHVPGGVRVIPIVLARRTVLHRVPAGWKLAGLLVLSIACAIVAREPVGAAAVLAATLLVYAAGGIGIAEWARQVWQVKWLVVLLVAMQAIFLGWADAITGTARIIGIILIAAAVTLTTPTGEMLDAIEAGLAPLRWIRVDPSRVAFTIALTIAIIPVIAQLAAQIREAQRARGVRLGVRWIVTLLVAALRYADDVGDAMTARGIA</sequence>
<dbReference type="PANTHER" id="PTHR33514">
    <property type="entry name" value="PROTEIN ABCI12, CHLOROPLASTIC"/>
    <property type="match status" value="1"/>
</dbReference>
<evidence type="ECO:0000313" key="7">
    <source>
        <dbReference type="EMBL" id="RCK61377.1"/>
    </source>
</evidence>